<evidence type="ECO:0000256" key="1">
    <source>
        <dbReference type="SAM" id="Phobius"/>
    </source>
</evidence>
<organism evidence="2 3">
    <name type="scientific">Actinocrispum wychmicini</name>
    <dbReference type="NCBI Taxonomy" id="1213861"/>
    <lineage>
        <taxon>Bacteria</taxon>
        <taxon>Bacillati</taxon>
        <taxon>Actinomycetota</taxon>
        <taxon>Actinomycetes</taxon>
        <taxon>Pseudonocardiales</taxon>
        <taxon>Pseudonocardiaceae</taxon>
        <taxon>Actinocrispum</taxon>
    </lineage>
</organism>
<dbReference type="RefSeq" id="WP_132122795.1">
    <property type="nucleotide sequence ID" value="NZ_SLWS01000008.1"/>
</dbReference>
<keyword evidence="3" id="KW-1185">Reference proteome</keyword>
<comment type="caution">
    <text evidence="2">The sequence shown here is derived from an EMBL/GenBank/DDBJ whole genome shotgun (WGS) entry which is preliminary data.</text>
</comment>
<proteinExistence type="predicted"/>
<dbReference type="AlphaFoldDB" id="A0A4R2J9U2"/>
<dbReference type="EMBL" id="SLWS01000008">
    <property type="protein sequence ID" value="TCO55027.1"/>
    <property type="molecule type" value="Genomic_DNA"/>
</dbReference>
<evidence type="ECO:0000313" key="3">
    <source>
        <dbReference type="Proteomes" id="UP000295680"/>
    </source>
</evidence>
<dbReference type="InterPro" id="IPR033458">
    <property type="entry name" value="DUF5134"/>
</dbReference>
<keyword evidence="1" id="KW-0812">Transmembrane</keyword>
<feature type="transmembrane region" description="Helical" evidence="1">
    <location>
        <begin position="142"/>
        <end position="159"/>
    </location>
</feature>
<keyword evidence="1" id="KW-0472">Membrane</keyword>
<feature type="transmembrane region" description="Helical" evidence="1">
    <location>
        <begin position="110"/>
        <end position="130"/>
    </location>
</feature>
<dbReference type="Proteomes" id="UP000295680">
    <property type="component" value="Unassembled WGS sequence"/>
</dbReference>
<accession>A0A4R2J9U2</accession>
<dbReference type="Pfam" id="PF17197">
    <property type="entry name" value="DUF5134"/>
    <property type="match status" value="1"/>
</dbReference>
<protein>
    <submittedName>
        <fullName evidence="2">Uncharacterized protein DUF5134</fullName>
    </submittedName>
</protein>
<reference evidence="2 3" key="1">
    <citation type="submission" date="2019-03" db="EMBL/GenBank/DDBJ databases">
        <title>Genomic Encyclopedia of Type Strains, Phase IV (KMG-IV): sequencing the most valuable type-strain genomes for metagenomic binning, comparative biology and taxonomic classification.</title>
        <authorList>
            <person name="Goeker M."/>
        </authorList>
    </citation>
    <scope>NUCLEOTIDE SEQUENCE [LARGE SCALE GENOMIC DNA]</scope>
    <source>
        <strain evidence="2 3">DSM 45934</strain>
    </source>
</reference>
<dbReference type="OrthoDB" id="4734452at2"/>
<sequence>MPASWALTVVFAAAATWFLVGCARPVACTSERITRGTHVLMGLTMIGMVWGTELPVWLQVTYFGAVTFWFAGLATVPHRSEGLPAMHHALMAAAMAWMVVTMSVGRLSVITVVTAVLAWYFVVASLPFGYGALRRRLRPLDAAGHAAMSLGMGVLLLTMV</sequence>
<keyword evidence="1" id="KW-1133">Transmembrane helix</keyword>
<name>A0A4R2J9U2_9PSEU</name>
<evidence type="ECO:0000313" key="2">
    <source>
        <dbReference type="EMBL" id="TCO55027.1"/>
    </source>
</evidence>
<gene>
    <name evidence="2" type="ORF">EV192_108315</name>
</gene>